<gene>
    <name evidence="4" type="ORF">EQM13_16890</name>
</gene>
<protein>
    <submittedName>
        <fullName evidence="4">DUF2207 domain-containing protein</fullName>
    </submittedName>
</protein>
<dbReference type="Pfam" id="PF20990">
    <property type="entry name" value="DUF2207_C"/>
    <property type="match status" value="1"/>
</dbReference>
<evidence type="ECO:0000313" key="5">
    <source>
        <dbReference type="Proteomes" id="UP000287969"/>
    </source>
</evidence>
<accession>A0A410QGS8</accession>
<evidence type="ECO:0000256" key="1">
    <source>
        <dbReference type="SAM" id="Phobius"/>
    </source>
</evidence>
<keyword evidence="1" id="KW-0472">Membrane</keyword>
<keyword evidence="5" id="KW-1185">Reference proteome</keyword>
<organism evidence="4 5">
    <name type="scientific">Acidilutibacter cellobiosedens</name>
    <dbReference type="NCBI Taxonomy" id="2507161"/>
    <lineage>
        <taxon>Bacteria</taxon>
        <taxon>Bacillati</taxon>
        <taxon>Bacillota</taxon>
        <taxon>Tissierellia</taxon>
        <taxon>Tissierellales</taxon>
        <taxon>Acidilutibacteraceae</taxon>
        <taxon>Acidilutibacter</taxon>
    </lineage>
</organism>
<keyword evidence="1" id="KW-0812">Transmembrane</keyword>
<feature type="transmembrane region" description="Helical" evidence="1">
    <location>
        <begin position="255"/>
        <end position="275"/>
    </location>
</feature>
<dbReference type="Pfam" id="PF09972">
    <property type="entry name" value="DUF2207"/>
    <property type="match status" value="1"/>
</dbReference>
<dbReference type="EMBL" id="CP035282">
    <property type="protein sequence ID" value="QAT63125.1"/>
    <property type="molecule type" value="Genomic_DNA"/>
</dbReference>
<dbReference type="KEGG" id="spoa:EQM13_16890"/>
<dbReference type="RefSeq" id="WP_071139349.1">
    <property type="nucleotide sequence ID" value="NZ_CP035282.1"/>
</dbReference>
<feature type="transmembrane region" description="Helical" evidence="1">
    <location>
        <begin position="447"/>
        <end position="465"/>
    </location>
</feature>
<name>A0A410QGS8_9FIRM</name>
<reference evidence="5" key="1">
    <citation type="submission" date="2019-01" db="EMBL/GenBank/DDBJ databases">
        <title>Draft genomes of a novel of Sporanaerobacter strains.</title>
        <authorList>
            <person name="Ma S."/>
        </authorList>
    </citation>
    <scope>NUCLEOTIDE SEQUENCE [LARGE SCALE GENOMIC DNA]</scope>
    <source>
        <strain evidence="5">NJN-17</strain>
    </source>
</reference>
<dbReference type="InterPro" id="IPR018702">
    <property type="entry name" value="DUF2207"/>
</dbReference>
<dbReference type="Proteomes" id="UP000287969">
    <property type="component" value="Chromosome"/>
</dbReference>
<dbReference type="OrthoDB" id="5507254at2"/>
<dbReference type="AlphaFoldDB" id="A0A410QGS8"/>
<feature type="transmembrane region" description="Helical" evidence="1">
    <location>
        <begin position="420"/>
        <end position="441"/>
    </location>
</feature>
<keyword evidence="1" id="KW-1133">Transmembrane helix</keyword>
<dbReference type="InterPro" id="IPR048389">
    <property type="entry name" value="YciQ-like_C"/>
</dbReference>
<evidence type="ECO:0000313" key="4">
    <source>
        <dbReference type="EMBL" id="QAT63125.1"/>
    </source>
</evidence>
<feature type="domain" description="DUF2207" evidence="2">
    <location>
        <begin position="25"/>
        <end position="211"/>
    </location>
</feature>
<feature type="domain" description="Predicted membrane protein YciQ-like C-terminal" evidence="3">
    <location>
        <begin position="293"/>
        <end position="519"/>
    </location>
</feature>
<sequence>MPIVFVLFLIVSFSPGVSAESDILINRWIVNSQLRKNGDLYIEEDLTFKFNRDFNGVFRDVSSEKTDGIKGVQVFQMVNGKEIEYKEKDNAKNGDSRVFNIDRKSDNSLITIYSPSENEEKTFRIKYTVKNVAVKYNDTGELYYKFLGDENETPIEYFSVNIILPQDRTDRVKIFAHGPLNGTINFKGNDVVHLEVENVPDRTFIEGRILFPTEFILNSEKSVDKNNYNEILKEESQLQESAREKTIRNEYMGNVFNYISLISGGIVLILISISLSKFKRENDLYEKVNPDFIPEKCSPAVASYLCNMSVTTNAVIATILDLARRGYLKIEDGGEYKKNLNNIIITKIKNEEADLLDHEKYFMNWIIDTIGEKGRVTTEEIEDYGKKKYKSFSQEYYQWQKLIKEESRKRGYFDGKGKPWGIMFIILFPVLLVISVMDFVFGEPYGFFPLIMSIFSLIYGIILLLRPSDLGKSQQRKWKEFIKYMKEKENTQEKNIFKYPPDTALIYALALGINRKTLNNYKVQFSDDYYYNNNGWIYWYFLMSSTKNNTFDRSINSAFSPVAPSSGNIGSGGGFSGGGGGGAGGGGAGGF</sequence>
<evidence type="ECO:0000259" key="2">
    <source>
        <dbReference type="Pfam" id="PF09972"/>
    </source>
</evidence>
<proteinExistence type="predicted"/>
<evidence type="ECO:0000259" key="3">
    <source>
        <dbReference type="Pfam" id="PF20990"/>
    </source>
</evidence>